<protein>
    <submittedName>
        <fullName evidence="3">Uncharacterized protein</fullName>
    </submittedName>
</protein>
<accession>A0A0F0LRA1</accession>
<evidence type="ECO:0000313" key="3">
    <source>
        <dbReference type="EMBL" id="KJL35219.1"/>
    </source>
</evidence>
<keyword evidence="4" id="KW-1185">Reference proteome</keyword>
<feature type="transmembrane region" description="Helical" evidence="2">
    <location>
        <begin position="293"/>
        <end position="317"/>
    </location>
</feature>
<feature type="compositionally biased region" description="Low complexity" evidence="1">
    <location>
        <begin position="36"/>
        <end position="46"/>
    </location>
</feature>
<feature type="compositionally biased region" description="Polar residues" evidence="1">
    <location>
        <begin position="1"/>
        <end position="10"/>
    </location>
</feature>
<sequence>MSSPDQSGTPPLTRRQLRDLRNTGSTPVVDEATAEAVETPDVATPAAAPVAAVPLARPAEPVDLRPAPGPAASVDLGVSPLTRRQAREQERIRTASIPVVSPEPASPAVVSDASPVPVFAADASATPVEVAEESLSAVLVEEVPIAPPREESQVTVNPSLGEGLFDKLRPASVPSASFDDLLIAGGESSGSTSTSNALIVNQNPLLTGSLVAPITGTGEVLITGTFELPEGFGSRGHVEGAADGHEVDAVLIDGELPAASSPTPISASAAISTVKNGSGEIIRPPAPEKGNRLLLVLSITAGALALALVVALVAAFATGALS</sequence>
<keyword evidence="2" id="KW-0472">Membrane</keyword>
<evidence type="ECO:0000313" key="4">
    <source>
        <dbReference type="Proteomes" id="UP000033451"/>
    </source>
</evidence>
<dbReference type="EMBL" id="JYIY01000079">
    <property type="protein sequence ID" value="KJL35219.1"/>
    <property type="molecule type" value="Genomic_DNA"/>
</dbReference>
<keyword evidence="2" id="KW-0812">Transmembrane</keyword>
<proteinExistence type="predicted"/>
<feature type="region of interest" description="Disordered" evidence="1">
    <location>
        <begin position="60"/>
        <end position="89"/>
    </location>
</feature>
<keyword evidence="2" id="KW-1133">Transmembrane helix</keyword>
<evidence type="ECO:0000256" key="2">
    <source>
        <dbReference type="SAM" id="Phobius"/>
    </source>
</evidence>
<reference evidence="3 4" key="1">
    <citation type="submission" date="2015-02" db="EMBL/GenBank/DDBJ databases">
        <title>Draft genome sequences of ten Microbacterium spp. with emphasis on heavy metal contaminated environments.</title>
        <authorList>
            <person name="Corretto E."/>
        </authorList>
    </citation>
    <scope>NUCLEOTIDE SEQUENCE [LARGE SCALE GENOMIC DNA]</scope>
    <source>
        <strain evidence="3 4">DSM 18659</strain>
    </source>
</reference>
<evidence type="ECO:0000256" key="1">
    <source>
        <dbReference type="SAM" id="MobiDB-lite"/>
    </source>
</evidence>
<name>A0A0F0LRA1_9MICO</name>
<feature type="region of interest" description="Disordered" evidence="1">
    <location>
        <begin position="1"/>
        <end position="46"/>
    </location>
</feature>
<dbReference type="AlphaFoldDB" id="A0A0F0LRA1"/>
<organism evidence="3 4">
    <name type="scientific">Microbacterium ginsengisoli</name>
    <dbReference type="NCBI Taxonomy" id="400772"/>
    <lineage>
        <taxon>Bacteria</taxon>
        <taxon>Bacillati</taxon>
        <taxon>Actinomycetota</taxon>
        <taxon>Actinomycetes</taxon>
        <taxon>Micrococcales</taxon>
        <taxon>Microbacteriaceae</taxon>
        <taxon>Microbacterium</taxon>
    </lineage>
</organism>
<dbReference type="PATRIC" id="fig|400772.4.peg.2451"/>
<dbReference type="RefSeq" id="WP_045248353.1">
    <property type="nucleotide sequence ID" value="NZ_JYIY01000079.1"/>
</dbReference>
<dbReference type="OrthoDB" id="5125954at2"/>
<comment type="caution">
    <text evidence="3">The sequence shown here is derived from an EMBL/GenBank/DDBJ whole genome shotgun (WGS) entry which is preliminary data.</text>
</comment>
<gene>
    <name evidence="3" type="ORF">RR49_02438</name>
</gene>
<dbReference type="Proteomes" id="UP000033451">
    <property type="component" value="Unassembled WGS sequence"/>
</dbReference>
<dbReference type="STRING" id="400772.RR49_02438"/>